<keyword evidence="5" id="KW-0472">Membrane</keyword>
<evidence type="ECO:0000256" key="3">
    <source>
        <dbReference type="ARBA" id="ARBA00022729"/>
    </source>
</evidence>
<gene>
    <name evidence="9" type="ORF">L207DRAFT_534597</name>
</gene>
<evidence type="ECO:0000313" key="9">
    <source>
        <dbReference type="EMBL" id="PMD34247.1"/>
    </source>
</evidence>
<dbReference type="Pfam" id="PF25106">
    <property type="entry name" value="VWA_4"/>
    <property type="match status" value="1"/>
</dbReference>
<dbReference type="PANTHER" id="PTHR14905">
    <property type="entry name" value="NG37"/>
    <property type="match status" value="1"/>
</dbReference>
<evidence type="ECO:0000256" key="6">
    <source>
        <dbReference type="SAM" id="SignalP"/>
    </source>
</evidence>
<proteinExistence type="predicted"/>
<evidence type="ECO:0000313" key="10">
    <source>
        <dbReference type="Proteomes" id="UP000235786"/>
    </source>
</evidence>
<organism evidence="9 10">
    <name type="scientific">Hyaloscypha variabilis (strain UAMH 11265 / GT02V1 / F)</name>
    <name type="common">Meliniomyces variabilis</name>
    <dbReference type="NCBI Taxonomy" id="1149755"/>
    <lineage>
        <taxon>Eukaryota</taxon>
        <taxon>Fungi</taxon>
        <taxon>Dikarya</taxon>
        <taxon>Ascomycota</taxon>
        <taxon>Pezizomycotina</taxon>
        <taxon>Leotiomycetes</taxon>
        <taxon>Helotiales</taxon>
        <taxon>Hyaloscyphaceae</taxon>
        <taxon>Hyaloscypha</taxon>
        <taxon>Hyaloscypha variabilis</taxon>
    </lineage>
</organism>
<evidence type="ECO:0000256" key="2">
    <source>
        <dbReference type="ARBA" id="ARBA00022525"/>
    </source>
</evidence>
<dbReference type="PANTHER" id="PTHR14905:SF7">
    <property type="entry name" value="VON WILLEBRAND FACTOR A DOMAIN-CONTAINING PROTEIN 7"/>
    <property type="match status" value="1"/>
</dbReference>
<dbReference type="InterPro" id="IPR052577">
    <property type="entry name" value="VWA7"/>
</dbReference>
<evidence type="ECO:0000259" key="7">
    <source>
        <dbReference type="Pfam" id="PF25106"/>
    </source>
</evidence>
<evidence type="ECO:0000256" key="4">
    <source>
        <dbReference type="SAM" id="MobiDB-lite"/>
    </source>
</evidence>
<dbReference type="InterPro" id="IPR056862">
    <property type="entry name" value="VWA7_N"/>
</dbReference>
<reference evidence="9 10" key="1">
    <citation type="submission" date="2016-04" db="EMBL/GenBank/DDBJ databases">
        <title>A degradative enzymes factory behind the ericoid mycorrhizal symbiosis.</title>
        <authorList>
            <consortium name="DOE Joint Genome Institute"/>
            <person name="Martino E."/>
            <person name="Morin E."/>
            <person name="Grelet G."/>
            <person name="Kuo A."/>
            <person name="Kohler A."/>
            <person name="Daghino S."/>
            <person name="Barry K."/>
            <person name="Choi C."/>
            <person name="Cichocki N."/>
            <person name="Clum A."/>
            <person name="Copeland A."/>
            <person name="Hainaut M."/>
            <person name="Haridas S."/>
            <person name="Labutti K."/>
            <person name="Lindquist E."/>
            <person name="Lipzen A."/>
            <person name="Khouja H.-R."/>
            <person name="Murat C."/>
            <person name="Ohm R."/>
            <person name="Olson A."/>
            <person name="Spatafora J."/>
            <person name="Veneault-Fourrey C."/>
            <person name="Henrissat B."/>
            <person name="Grigoriev I."/>
            <person name="Martin F."/>
            <person name="Perotto S."/>
        </authorList>
    </citation>
    <scope>NUCLEOTIDE SEQUENCE [LARGE SCALE GENOMIC DNA]</scope>
    <source>
        <strain evidence="9 10">F</strain>
    </source>
</reference>
<evidence type="ECO:0000256" key="1">
    <source>
        <dbReference type="ARBA" id="ARBA00004613"/>
    </source>
</evidence>
<keyword evidence="3 6" id="KW-0732">Signal</keyword>
<feature type="signal peptide" evidence="6">
    <location>
        <begin position="1"/>
        <end position="21"/>
    </location>
</feature>
<dbReference type="OrthoDB" id="301415at2759"/>
<dbReference type="EMBL" id="KZ613954">
    <property type="protein sequence ID" value="PMD34247.1"/>
    <property type="molecule type" value="Genomic_DNA"/>
</dbReference>
<evidence type="ECO:0000259" key="8">
    <source>
        <dbReference type="Pfam" id="PF25107"/>
    </source>
</evidence>
<feature type="chain" id="PRO_5014473704" description="VWFA domain-containing protein" evidence="6">
    <location>
        <begin position="22"/>
        <end position="980"/>
    </location>
</feature>
<keyword evidence="10" id="KW-1185">Reference proteome</keyword>
<feature type="domain" description="Hemicentin-1-like von Willebrand factor A" evidence="7">
    <location>
        <begin position="355"/>
        <end position="454"/>
    </location>
</feature>
<feature type="compositionally biased region" description="Low complexity" evidence="4">
    <location>
        <begin position="719"/>
        <end position="731"/>
    </location>
</feature>
<sequence length="980" mass="104256">MVKLASPLWFTLSVFPSICFGFMPNKIGGIWTPGNTKTHAKQTEDEINNFIGVHWGIMSDDDFSSTMKKARKAIIDANAYVDDGPEKNIGKCHFDDELFADGQQHLMELRAEMIGLLQQEDLDADTAREDLGRQLHTLQDFYAHSNWVESGHDVPSTIIGWPGQVAYPTTDSVTCDAFCQNPVTTDYLSHLSCLDNCKVGDQYAWQLTLQTICVELQPFACALPDCSSNLVSDFNGITSGYYETDDPSSERPDGKCTHGGLNDRGAEGTEGINKDSEWALYAPHGLIPSPSGGNAHQVAAALSQGATQDYLQQLVVDYTSLGMPALSESELKNLFGIGASPLVFVVDCTGNEDVFTTTTSSTEFLDDLGTLYASGGGDCPELALSALEIVIPGIDPFSNVFLFTDATDKDPQFFDDVVRAATAKNIRVNFFLFPSECSDGSSYSALAQATTGIFIPMPDRTGTEDLVTMALRMIDPDLVDIYGDYPDAATDSTLAKRADSQVSILVDSTMTSIMFLGAGPSIVTVTRPDRSVVNPTDPGVSYFSNAATTFVTVSAPQPGTWTATRSDATDGTTLQVQTISKLTFIDFSFVEVRGHHPGYFPINETLISGLEYTVNADIEGTQDVDSFEFRSSNTGQLLTTFSMIRLNDSVGSSPEHIWYNNVTVPCGTFYAYALGKDQNGFPFQRMFPSVFNTTASCNASIPIGGGNFTITVPSNGTLPTVSSTGSPTSSLYRPPSSGNRNFSSTTTMTSSSVSSVSSFAGNLSTSSSATTGCSSRVTTCLACQSSSSLSPNGQGVPMTKTIIVLSTVTVCPYISTASPCPYGSETVCEVSTHSLSTVPYTTSTVLVPIPGATPAYKTKESLRETVKCNFGLEYSTASVYGTHAFHSDIASTSSSLAKPVITSVPASKVSTPYSTYAPGAGSLNGTSTTAATAKISPANPSVAVNATIQQFKGSVEQKKASLLALGAGFLIACMITLVFI</sequence>
<name>A0A2J6R6W2_HYAVF</name>
<feature type="transmembrane region" description="Helical" evidence="5">
    <location>
        <begin position="960"/>
        <end position="979"/>
    </location>
</feature>
<comment type="subcellular location">
    <subcellularLocation>
        <location evidence="1">Secreted</location>
    </subcellularLocation>
</comment>
<dbReference type="STRING" id="1149755.A0A2J6R6W2"/>
<dbReference type="InterPro" id="IPR056861">
    <property type="entry name" value="HMCN1-like_VWA"/>
</dbReference>
<keyword evidence="2" id="KW-0964">Secreted</keyword>
<feature type="domain" description="VWA7 N-terminal" evidence="8">
    <location>
        <begin position="220"/>
        <end position="317"/>
    </location>
</feature>
<dbReference type="AlphaFoldDB" id="A0A2J6R6W2"/>
<dbReference type="Pfam" id="PF25107">
    <property type="entry name" value="VWA7_N"/>
    <property type="match status" value="2"/>
</dbReference>
<feature type="region of interest" description="Disordered" evidence="4">
    <location>
        <begin position="242"/>
        <end position="268"/>
    </location>
</feature>
<evidence type="ECO:0000256" key="5">
    <source>
        <dbReference type="SAM" id="Phobius"/>
    </source>
</evidence>
<evidence type="ECO:0008006" key="11">
    <source>
        <dbReference type="Google" id="ProtNLM"/>
    </source>
</evidence>
<protein>
    <recommendedName>
        <fullName evidence="11">VWFA domain-containing protein</fullName>
    </recommendedName>
</protein>
<feature type="region of interest" description="Disordered" evidence="4">
    <location>
        <begin position="719"/>
        <end position="745"/>
    </location>
</feature>
<feature type="domain" description="VWA7 N-terminal" evidence="8">
    <location>
        <begin position="62"/>
        <end position="175"/>
    </location>
</feature>
<keyword evidence="5" id="KW-0812">Transmembrane</keyword>
<accession>A0A2J6R6W2</accession>
<keyword evidence="5" id="KW-1133">Transmembrane helix</keyword>
<dbReference type="Proteomes" id="UP000235786">
    <property type="component" value="Unassembled WGS sequence"/>
</dbReference>